<dbReference type="GO" id="GO:0005634">
    <property type="term" value="C:nucleus"/>
    <property type="evidence" value="ECO:0007669"/>
    <property type="project" value="UniProtKB-SubCell"/>
</dbReference>
<evidence type="ECO:0000256" key="9">
    <source>
        <dbReference type="ARBA" id="ARBA00023242"/>
    </source>
</evidence>
<dbReference type="Pfam" id="PF00096">
    <property type="entry name" value="zf-C2H2"/>
    <property type="match status" value="2"/>
</dbReference>
<dbReference type="GO" id="GO:0008270">
    <property type="term" value="F:zinc ion binding"/>
    <property type="evidence" value="ECO:0007669"/>
    <property type="project" value="UniProtKB-KW"/>
</dbReference>
<keyword evidence="3" id="KW-0479">Metal-binding</keyword>
<evidence type="ECO:0000256" key="5">
    <source>
        <dbReference type="ARBA" id="ARBA00022771"/>
    </source>
</evidence>
<dbReference type="Proteomes" id="UP001279410">
    <property type="component" value="Unassembled WGS sequence"/>
</dbReference>
<dbReference type="PROSITE" id="PS00028">
    <property type="entry name" value="ZINC_FINGER_C2H2_1"/>
    <property type="match status" value="2"/>
</dbReference>
<dbReference type="SMART" id="SM00355">
    <property type="entry name" value="ZnF_C2H2"/>
    <property type="match status" value="2"/>
</dbReference>
<dbReference type="AlphaFoldDB" id="A0AAD3M432"/>
<dbReference type="SUPFAM" id="SSF57667">
    <property type="entry name" value="beta-beta-alpha zinc fingers"/>
    <property type="match status" value="1"/>
</dbReference>
<dbReference type="PROSITE" id="PS50157">
    <property type="entry name" value="ZINC_FINGER_C2H2_2"/>
    <property type="match status" value="2"/>
</dbReference>
<evidence type="ECO:0000313" key="12">
    <source>
        <dbReference type="EMBL" id="GLD47197.1"/>
    </source>
</evidence>
<comment type="subcellular location">
    <subcellularLocation>
        <location evidence="1">Nucleus</location>
    </subcellularLocation>
</comment>
<comment type="caution">
    <text evidence="12">The sequence shown here is derived from an EMBL/GenBank/DDBJ whole genome shotgun (WGS) entry which is preliminary data.</text>
</comment>
<keyword evidence="5 10" id="KW-0863">Zinc-finger</keyword>
<evidence type="ECO:0000256" key="3">
    <source>
        <dbReference type="ARBA" id="ARBA00022723"/>
    </source>
</evidence>
<dbReference type="Gene3D" id="3.30.160.60">
    <property type="entry name" value="Classic Zinc Finger"/>
    <property type="match status" value="2"/>
</dbReference>
<keyword evidence="4" id="KW-0677">Repeat</keyword>
<evidence type="ECO:0000256" key="1">
    <source>
        <dbReference type="ARBA" id="ARBA00004123"/>
    </source>
</evidence>
<dbReference type="FunFam" id="3.30.160.60:FF:000792">
    <property type="entry name" value="Zinc finger and BTB domain-containing protein 16"/>
    <property type="match status" value="1"/>
</dbReference>
<dbReference type="PANTHER" id="PTHR24394:SF48">
    <property type="entry name" value="ZINC FINGER PROTEIN 771"/>
    <property type="match status" value="1"/>
</dbReference>
<comment type="similarity">
    <text evidence="2">Belongs to the krueppel C2H2-type zinc-finger protein family.</text>
</comment>
<name>A0AAD3M432_LATJO</name>
<keyword evidence="7" id="KW-0805">Transcription regulation</keyword>
<evidence type="ECO:0000256" key="6">
    <source>
        <dbReference type="ARBA" id="ARBA00022833"/>
    </source>
</evidence>
<evidence type="ECO:0000259" key="11">
    <source>
        <dbReference type="PROSITE" id="PS50157"/>
    </source>
</evidence>
<dbReference type="EMBL" id="BRZM01006437">
    <property type="protein sequence ID" value="GLD47197.1"/>
    <property type="molecule type" value="Genomic_DNA"/>
</dbReference>
<keyword evidence="8" id="KW-0804">Transcription</keyword>
<evidence type="ECO:0000256" key="7">
    <source>
        <dbReference type="ARBA" id="ARBA00023015"/>
    </source>
</evidence>
<evidence type="ECO:0000256" key="10">
    <source>
        <dbReference type="PROSITE-ProRule" id="PRU00042"/>
    </source>
</evidence>
<proteinExistence type="inferred from homology"/>
<keyword evidence="6" id="KW-0862">Zinc</keyword>
<sequence>MELGDLQPLTVYNEHAPGAYGHRHPQQAFGGVKGGDHPFECEFCGSCFRDESTLKGHKRIHTGEKPYECNGCGKKFSLKHQLETHYRVHT</sequence>
<evidence type="ECO:0000256" key="4">
    <source>
        <dbReference type="ARBA" id="ARBA00022737"/>
    </source>
</evidence>
<dbReference type="GO" id="GO:0003677">
    <property type="term" value="F:DNA binding"/>
    <property type="evidence" value="ECO:0007669"/>
    <property type="project" value="UniProtKB-KW"/>
</dbReference>
<dbReference type="PANTHER" id="PTHR24394">
    <property type="entry name" value="ZINC FINGER PROTEIN"/>
    <property type="match status" value="1"/>
</dbReference>
<feature type="domain" description="C2H2-type" evidence="11">
    <location>
        <begin position="67"/>
        <end position="90"/>
    </location>
</feature>
<dbReference type="FunFam" id="3.30.160.60:FF:000553">
    <property type="entry name" value="Zinc finger and BTB domain-containing protein 16"/>
    <property type="match status" value="1"/>
</dbReference>
<keyword evidence="13" id="KW-1185">Reference proteome</keyword>
<accession>A0AAD3M432</accession>
<keyword evidence="9" id="KW-0539">Nucleus</keyword>
<dbReference type="InterPro" id="IPR013087">
    <property type="entry name" value="Znf_C2H2_type"/>
</dbReference>
<evidence type="ECO:0000313" key="13">
    <source>
        <dbReference type="Proteomes" id="UP001279410"/>
    </source>
</evidence>
<gene>
    <name evidence="12" type="ORF">AKAME5_002953600</name>
</gene>
<protein>
    <submittedName>
        <fullName evidence="12">Zinc finger and BTB domain-containing protein 16-A isoform X1</fullName>
    </submittedName>
</protein>
<organism evidence="12 13">
    <name type="scientific">Lates japonicus</name>
    <name type="common">Japanese lates</name>
    <dbReference type="NCBI Taxonomy" id="270547"/>
    <lineage>
        <taxon>Eukaryota</taxon>
        <taxon>Metazoa</taxon>
        <taxon>Chordata</taxon>
        <taxon>Craniata</taxon>
        <taxon>Vertebrata</taxon>
        <taxon>Euteleostomi</taxon>
        <taxon>Actinopterygii</taxon>
        <taxon>Neopterygii</taxon>
        <taxon>Teleostei</taxon>
        <taxon>Neoteleostei</taxon>
        <taxon>Acanthomorphata</taxon>
        <taxon>Carangaria</taxon>
        <taxon>Carangaria incertae sedis</taxon>
        <taxon>Centropomidae</taxon>
        <taxon>Lates</taxon>
    </lineage>
</organism>
<evidence type="ECO:0000256" key="2">
    <source>
        <dbReference type="ARBA" id="ARBA00006991"/>
    </source>
</evidence>
<feature type="domain" description="C2H2-type" evidence="11">
    <location>
        <begin position="39"/>
        <end position="66"/>
    </location>
</feature>
<evidence type="ECO:0000256" key="8">
    <source>
        <dbReference type="ARBA" id="ARBA00023163"/>
    </source>
</evidence>
<dbReference type="GO" id="GO:0000981">
    <property type="term" value="F:DNA-binding transcription factor activity, RNA polymerase II-specific"/>
    <property type="evidence" value="ECO:0007669"/>
    <property type="project" value="TreeGrafter"/>
</dbReference>
<feature type="non-terminal residue" evidence="12">
    <location>
        <position position="1"/>
    </location>
</feature>
<reference evidence="12" key="1">
    <citation type="submission" date="2022-08" db="EMBL/GenBank/DDBJ databases">
        <title>Genome sequencing of akame (Lates japonicus).</title>
        <authorList>
            <person name="Hashiguchi Y."/>
            <person name="Takahashi H."/>
        </authorList>
    </citation>
    <scope>NUCLEOTIDE SEQUENCE</scope>
    <source>
        <strain evidence="12">Kochi</strain>
    </source>
</reference>
<dbReference type="InterPro" id="IPR036236">
    <property type="entry name" value="Znf_C2H2_sf"/>
</dbReference>